<evidence type="ECO:0000313" key="2">
    <source>
        <dbReference type="Proteomes" id="UP000262832"/>
    </source>
</evidence>
<dbReference type="InterPro" id="IPR011008">
    <property type="entry name" value="Dimeric_a/b-barrel"/>
</dbReference>
<dbReference type="Pfam" id="PF08803">
    <property type="entry name" value="ydhR"/>
    <property type="match status" value="1"/>
</dbReference>
<keyword evidence="2" id="KW-1185">Reference proteome</keyword>
<dbReference type="Proteomes" id="UP000262832">
    <property type="component" value="Chromosome II"/>
</dbReference>
<organism evidence="1 2">
    <name type="scientific">Vibrio alfacsensis</name>
    <dbReference type="NCBI Taxonomy" id="1074311"/>
    <lineage>
        <taxon>Bacteria</taxon>
        <taxon>Pseudomonadati</taxon>
        <taxon>Pseudomonadota</taxon>
        <taxon>Gammaproteobacteria</taxon>
        <taxon>Vibrionales</taxon>
        <taxon>Vibrionaceae</taxon>
        <taxon>Vibrio</taxon>
    </lineage>
</organism>
<evidence type="ECO:0000313" key="1">
    <source>
        <dbReference type="EMBL" id="AXY03488.1"/>
    </source>
</evidence>
<name>A0ABM6Z028_9VIBR</name>
<dbReference type="PANTHER" id="PTHR39169:SF1">
    <property type="entry name" value="MONOOXYGENASE YDHR-RELATED"/>
    <property type="match status" value="1"/>
</dbReference>
<accession>A0ABM6Z028</accession>
<keyword evidence="1" id="KW-0503">Monooxygenase</keyword>
<keyword evidence="1" id="KW-0560">Oxidoreductase</keyword>
<gene>
    <name evidence="1" type="ORF">D1115_21810</name>
</gene>
<dbReference type="GO" id="GO:0004497">
    <property type="term" value="F:monooxygenase activity"/>
    <property type="evidence" value="ECO:0007669"/>
    <property type="project" value="UniProtKB-KW"/>
</dbReference>
<dbReference type="InterPro" id="IPR014910">
    <property type="entry name" value="YdhR"/>
</dbReference>
<proteinExistence type="predicted"/>
<dbReference type="SUPFAM" id="SSF54909">
    <property type="entry name" value="Dimeric alpha+beta barrel"/>
    <property type="match status" value="1"/>
</dbReference>
<dbReference type="NCBIfam" id="NF008333">
    <property type="entry name" value="PRK11118.1"/>
    <property type="match status" value="1"/>
</dbReference>
<dbReference type="RefSeq" id="WP_128813375.1">
    <property type="nucleotide sequence ID" value="NZ_CP032094.1"/>
</dbReference>
<dbReference type="PANTHER" id="PTHR39169">
    <property type="match status" value="1"/>
</dbReference>
<dbReference type="EMBL" id="CP032094">
    <property type="protein sequence ID" value="AXY03488.1"/>
    <property type="molecule type" value="Genomic_DNA"/>
</dbReference>
<protein>
    <submittedName>
        <fullName evidence="1">Monooxygenase</fullName>
    </submittedName>
</protein>
<reference evidence="1 2" key="1">
    <citation type="submission" date="2018-08" db="EMBL/GenBank/DDBJ databases">
        <title>Genomic taxonomy of the Vibrionaceae family.</title>
        <authorList>
            <person name="Gomez-Gil B."/>
            <person name="Tanaka M."/>
            <person name="Sawabe T."/>
            <person name="Enciso-Ibarra K."/>
        </authorList>
    </citation>
    <scope>NUCLEOTIDE SEQUENCE [LARGE SCALE GENOMIC DNA]</scope>
    <source>
        <strain evidence="1 2">CAIM 1831</strain>
    </source>
</reference>
<dbReference type="Gene3D" id="3.30.70.100">
    <property type="match status" value="1"/>
</dbReference>
<sequence>MVKLLQVDFEYHGPFGEEMSNAMVELAQSINQEPGFLWKIWTESQKDNLGGGIYLFEDEASAMAYLDMHTARLKSMGITEVRGQVFDINGPLSHINCAPIAE</sequence>